<dbReference type="InterPro" id="IPR005644">
    <property type="entry name" value="NolW-like"/>
</dbReference>
<evidence type="ECO:0000256" key="9">
    <source>
        <dbReference type="SAM" id="MobiDB-lite"/>
    </source>
</evidence>
<evidence type="ECO:0000256" key="7">
    <source>
        <dbReference type="ARBA" id="ARBA00023237"/>
    </source>
</evidence>
<sequence>MTRILSIIGASLCIAMLSPVVQAATLKTLDVAALPGDRIELKLSFDAPVPAPRGYTTAQPARIALDLPGVTSQLETKSRELGTGNARSVVVVQAQDRTRVIINLTTLSPYSSRVDGNNLFVVIGQGATAAQASQPSTAMGASRVAVPPPTPASARPFVPAGAKAIRNIDFQRGELGEGNVVIDLSNANIAPDIQEQGGKIRVDFAKTLLPEPLRVRLDVKDFATPVQFVSASAAGDKASILIEPSGAFDYSAFQTENKLTISVRPLTHEDMDRRAADKPVYTGEKLSLNFQDIDVRSVLQLIADFTNLNLVASDTVQGGITLRLQNVPWDQALDLVLKTKGLDKRKIGSVLLVAPADEIAARERQELESLKQIAELAPLRRELLQVNYAKAADIAKLFQSVTSAESKTDERGSITVDDRTNNIIAYQTQDRLDELRRIVSQLDIPVRQVMIEARIVEANVDYDKELGVRWGGATNTSGSSNWSTGTSTGGSTANSSTFVDMGAANATSGIGLGFLTNNTMLDLELTAMEKTGNGEIVSQPKVVTSDKETAKILKGTEVPYQESSSSGATTVSVKEASLSLEVTPQITPDNRIIMEVKVTKDEPDYVNAVLGVPPIKKNEVNAKVLISDGETIVIGGVFSNTQSKSVDKVPFLGDVPYLGRLFRRDVVSESKSELLVFLTPRIMNNQAISVSR</sequence>
<evidence type="ECO:0000256" key="3">
    <source>
        <dbReference type="ARBA" id="ARBA00022448"/>
    </source>
</evidence>
<dbReference type="GO" id="GO:0009279">
    <property type="term" value="C:cell outer membrane"/>
    <property type="evidence" value="ECO:0007669"/>
    <property type="project" value="UniProtKB-SubCell"/>
</dbReference>
<evidence type="ECO:0000313" key="12">
    <source>
        <dbReference type="EMBL" id="KTB67211.1"/>
    </source>
</evidence>
<evidence type="ECO:0000256" key="8">
    <source>
        <dbReference type="RuleBase" id="RU004004"/>
    </source>
</evidence>
<keyword evidence="4 10" id="KW-0732">Signal</keyword>
<comment type="similarity">
    <text evidence="2">Belongs to the bacterial secretin family. PilQ subfamily.</text>
</comment>
<evidence type="ECO:0000256" key="10">
    <source>
        <dbReference type="SAM" id="SignalP"/>
    </source>
</evidence>
<dbReference type="InterPro" id="IPR013355">
    <property type="entry name" value="Pilus_4_PilQ"/>
</dbReference>
<feature type="signal peptide" evidence="10">
    <location>
        <begin position="1"/>
        <end position="23"/>
    </location>
</feature>
<evidence type="ECO:0000256" key="4">
    <source>
        <dbReference type="ARBA" id="ARBA00022729"/>
    </source>
</evidence>
<dbReference type="InterPro" id="IPR001775">
    <property type="entry name" value="GspD/PilQ"/>
</dbReference>
<dbReference type="Pfam" id="PF11741">
    <property type="entry name" value="AMIN"/>
    <property type="match status" value="2"/>
</dbReference>
<evidence type="ECO:0000313" key="13">
    <source>
        <dbReference type="Proteomes" id="UP000053048"/>
    </source>
</evidence>
<feature type="region of interest" description="Disordered" evidence="9">
    <location>
        <begin position="473"/>
        <end position="492"/>
    </location>
</feature>
<evidence type="ECO:0000256" key="1">
    <source>
        <dbReference type="ARBA" id="ARBA00004442"/>
    </source>
</evidence>
<dbReference type="NCBIfam" id="TIGR02515">
    <property type="entry name" value="IV_pilus_PilQ"/>
    <property type="match status" value="1"/>
</dbReference>
<protein>
    <submittedName>
        <fullName evidence="12">Fimbrial protein</fullName>
    </submittedName>
</protein>
<name>A0A0W0I278_PSEVI</name>
<dbReference type="InterPro" id="IPR021731">
    <property type="entry name" value="AMIN_dom"/>
</dbReference>
<dbReference type="InterPro" id="IPR038591">
    <property type="entry name" value="NolW-like_sf"/>
</dbReference>
<dbReference type="Gene3D" id="2.60.40.3470">
    <property type="match status" value="1"/>
</dbReference>
<dbReference type="FunFam" id="3.30.1370.130:FF:000001">
    <property type="entry name" value="Type IV pilus secretin PilQ"/>
    <property type="match status" value="1"/>
</dbReference>
<dbReference type="EMBL" id="LKEJ01000112">
    <property type="protein sequence ID" value="KTB67211.1"/>
    <property type="molecule type" value="Genomic_DNA"/>
</dbReference>
<dbReference type="InterPro" id="IPR051808">
    <property type="entry name" value="Type_IV_pilus_biogenesis"/>
</dbReference>
<dbReference type="InterPro" id="IPR004846">
    <property type="entry name" value="T2SS/T3SS_dom"/>
</dbReference>
<dbReference type="Pfam" id="PF00263">
    <property type="entry name" value="Secretin"/>
    <property type="match status" value="1"/>
</dbReference>
<dbReference type="PANTHER" id="PTHR30604">
    <property type="entry name" value="PROTEIN TRANSPORT PROTEIN HOFQ"/>
    <property type="match status" value="1"/>
</dbReference>
<evidence type="ECO:0000256" key="6">
    <source>
        <dbReference type="ARBA" id="ARBA00023136"/>
    </source>
</evidence>
<dbReference type="Gene3D" id="3.30.1370.130">
    <property type="match status" value="1"/>
</dbReference>
<dbReference type="InterPro" id="IPR004845">
    <property type="entry name" value="T2SS_GspD_CS"/>
</dbReference>
<dbReference type="PANTHER" id="PTHR30604:SF1">
    <property type="entry name" value="DNA UTILIZATION PROTEIN HOFQ"/>
    <property type="match status" value="1"/>
</dbReference>
<dbReference type="AlphaFoldDB" id="A0A0W0I278"/>
<feature type="chain" id="PRO_5006904134" evidence="10">
    <location>
        <begin position="24"/>
        <end position="692"/>
    </location>
</feature>
<dbReference type="Gene3D" id="3.30.1370.120">
    <property type="match status" value="1"/>
</dbReference>
<comment type="subcellular location">
    <subcellularLocation>
        <location evidence="1 8">Cell outer membrane</location>
    </subcellularLocation>
</comment>
<dbReference type="SMART" id="SM00965">
    <property type="entry name" value="STN"/>
    <property type="match status" value="1"/>
</dbReference>
<dbReference type="GO" id="GO:0009306">
    <property type="term" value="P:protein secretion"/>
    <property type="evidence" value="ECO:0007669"/>
    <property type="project" value="InterPro"/>
</dbReference>
<feature type="domain" description="Secretin/TonB short N-terminal" evidence="11">
    <location>
        <begin position="308"/>
        <end position="356"/>
    </location>
</feature>
<dbReference type="InterPro" id="IPR011662">
    <property type="entry name" value="Secretin/TonB_short_N"/>
</dbReference>
<reference evidence="12 13" key="1">
    <citation type="submission" date="2015-09" db="EMBL/GenBank/DDBJ databases">
        <title>Genome sequence of ICMP 13104.</title>
        <authorList>
            <person name="Visnovsky S."/>
            <person name="Lu A."/>
            <person name="Panda P."/>
            <person name="Pitman A."/>
        </authorList>
    </citation>
    <scope>NUCLEOTIDE SEQUENCE [LARGE SCALE GENOMIC DNA]</scope>
    <source>
        <strain evidence="12 13">ICMP 13104</strain>
    </source>
</reference>
<gene>
    <name evidence="12" type="ORF">AO067_06235</name>
</gene>
<dbReference type="PROSITE" id="PS00875">
    <property type="entry name" value="T2SP_D"/>
    <property type="match status" value="1"/>
</dbReference>
<proteinExistence type="inferred from homology"/>
<evidence type="ECO:0000259" key="11">
    <source>
        <dbReference type="SMART" id="SM00965"/>
    </source>
</evidence>
<evidence type="ECO:0000256" key="2">
    <source>
        <dbReference type="ARBA" id="ARBA00006304"/>
    </source>
</evidence>
<dbReference type="Pfam" id="PF03958">
    <property type="entry name" value="Secretin_N"/>
    <property type="match status" value="1"/>
</dbReference>
<dbReference type="PRINTS" id="PR00811">
    <property type="entry name" value="BCTERIALGSPD"/>
</dbReference>
<dbReference type="Pfam" id="PF07660">
    <property type="entry name" value="STN"/>
    <property type="match status" value="1"/>
</dbReference>
<keyword evidence="6" id="KW-0472">Membrane</keyword>
<accession>A0A0W0I278</accession>
<evidence type="ECO:0000256" key="5">
    <source>
        <dbReference type="ARBA" id="ARBA00022927"/>
    </source>
</evidence>
<comment type="caution">
    <text evidence="12">The sequence shown here is derived from an EMBL/GenBank/DDBJ whole genome shotgun (WGS) entry which is preliminary data.</text>
</comment>
<keyword evidence="3 8" id="KW-0813">Transport</keyword>
<dbReference type="Proteomes" id="UP000053048">
    <property type="component" value="Unassembled WGS sequence"/>
</dbReference>
<keyword evidence="7" id="KW-0998">Cell outer membrane</keyword>
<keyword evidence="5" id="KW-0653">Protein transport</keyword>
<keyword evidence="13" id="KW-1185">Reference proteome</keyword>
<organism evidence="12 13">
    <name type="scientific">Pseudomonas viridiflava ICMP 13104</name>
    <dbReference type="NCBI Taxonomy" id="1198305"/>
    <lineage>
        <taxon>Bacteria</taxon>
        <taxon>Pseudomonadati</taxon>
        <taxon>Pseudomonadota</taxon>
        <taxon>Gammaproteobacteria</taxon>
        <taxon>Pseudomonadales</taxon>
        <taxon>Pseudomonadaceae</taxon>
        <taxon>Pseudomonas</taxon>
    </lineage>
</organism>